<dbReference type="InterPro" id="IPR000652">
    <property type="entry name" value="Triosephosphate_isomerase"/>
</dbReference>
<dbReference type="InterPro" id="IPR035990">
    <property type="entry name" value="TIM_sf"/>
</dbReference>
<evidence type="ECO:0000256" key="4">
    <source>
        <dbReference type="RuleBase" id="RU363013"/>
    </source>
</evidence>
<dbReference type="GO" id="GO:0019563">
    <property type="term" value="P:glycerol catabolic process"/>
    <property type="evidence" value="ECO:0007669"/>
    <property type="project" value="TreeGrafter"/>
</dbReference>
<dbReference type="CDD" id="cd00311">
    <property type="entry name" value="TIM"/>
    <property type="match status" value="1"/>
</dbReference>
<evidence type="ECO:0000256" key="3">
    <source>
        <dbReference type="ARBA" id="ARBA00023235"/>
    </source>
</evidence>
<evidence type="ECO:0000256" key="1">
    <source>
        <dbReference type="ARBA" id="ARBA00007422"/>
    </source>
</evidence>
<keyword evidence="4" id="KW-0312">Gluconeogenesis</keyword>
<comment type="caution">
    <text evidence="5">The sequence shown here is derived from an EMBL/GenBank/DDBJ whole genome shotgun (WGS) entry which is preliminary data.</text>
</comment>
<evidence type="ECO:0000313" key="5">
    <source>
        <dbReference type="EMBL" id="KAK7741864.1"/>
    </source>
</evidence>
<dbReference type="GO" id="GO:0005829">
    <property type="term" value="C:cytosol"/>
    <property type="evidence" value="ECO:0007669"/>
    <property type="project" value="TreeGrafter"/>
</dbReference>
<organism evidence="5 6">
    <name type="scientific">Cytospora paraplurivora</name>
    <dbReference type="NCBI Taxonomy" id="2898453"/>
    <lineage>
        <taxon>Eukaryota</taxon>
        <taxon>Fungi</taxon>
        <taxon>Dikarya</taxon>
        <taxon>Ascomycota</taxon>
        <taxon>Pezizomycotina</taxon>
        <taxon>Sordariomycetes</taxon>
        <taxon>Sordariomycetidae</taxon>
        <taxon>Diaporthales</taxon>
        <taxon>Cytosporaceae</taxon>
        <taxon>Cytospora</taxon>
    </lineage>
</organism>
<dbReference type="Gene3D" id="3.20.20.70">
    <property type="entry name" value="Aldolase class I"/>
    <property type="match status" value="1"/>
</dbReference>
<dbReference type="GO" id="GO:0004807">
    <property type="term" value="F:triose-phosphate isomerase activity"/>
    <property type="evidence" value="ECO:0007669"/>
    <property type="project" value="UniProtKB-EC"/>
</dbReference>
<accession>A0AAN9YH56</accession>
<keyword evidence="4" id="KW-0324">Glycolysis</keyword>
<dbReference type="EC" id="5.3.1.1" evidence="4"/>
<dbReference type="PROSITE" id="PS51440">
    <property type="entry name" value="TIM_2"/>
    <property type="match status" value="1"/>
</dbReference>
<gene>
    <name evidence="5" type="ORF">SLS53_004931</name>
</gene>
<protein>
    <recommendedName>
        <fullName evidence="4">Triosephosphate isomerase</fullName>
        <ecNumber evidence="4">5.3.1.1</ecNumber>
    </recommendedName>
</protein>
<dbReference type="GO" id="GO:0046166">
    <property type="term" value="P:glyceraldehyde-3-phosphate biosynthetic process"/>
    <property type="evidence" value="ECO:0007669"/>
    <property type="project" value="TreeGrafter"/>
</dbReference>
<dbReference type="InterPro" id="IPR013785">
    <property type="entry name" value="Aldolase_TIM"/>
</dbReference>
<sequence>MLRSESTILASNIVVQRHGSEMAPLTQPHRRLVGVSTKMYFSAQRTTEFVSDVVTKLSASPEIAKGIDIFIIPDVISLTSVIAQVKSNNTPVLVGAQDAFWEDSGAYTGEISPSVLAEVGCRIVELGHAERRRIFGETDAITAKKAAAAARNGLIPLICIGEVSRGMVSMAVGECATQVGAVLAAVPDDAEVILAYEPVWAIGATEPASAEHVVGVVDAIRQLPFVKGRQGVTRIIYGGSAGPGLFEQLKQSADGLFLGRFGHDPDALIKTIREVSTA</sequence>
<evidence type="ECO:0000256" key="2">
    <source>
        <dbReference type="ARBA" id="ARBA00011738"/>
    </source>
</evidence>
<comment type="pathway">
    <text evidence="4">Carbohydrate biosynthesis; gluconeogenesis.</text>
</comment>
<keyword evidence="3 4" id="KW-0413">Isomerase</keyword>
<comment type="catalytic activity">
    <reaction evidence="4">
        <text>D-glyceraldehyde 3-phosphate = dihydroxyacetone phosphate</text>
        <dbReference type="Rhea" id="RHEA:18585"/>
        <dbReference type="ChEBI" id="CHEBI:57642"/>
        <dbReference type="ChEBI" id="CHEBI:59776"/>
        <dbReference type="EC" id="5.3.1.1"/>
    </reaction>
</comment>
<dbReference type="Pfam" id="PF00121">
    <property type="entry name" value="TIM"/>
    <property type="match status" value="1"/>
</dbReference>
<dbReference type="PANTHER" id="PTHR21139">
    <property type="entry name" value="TRIOSEPHOSPHATE ISOMERASE"/>
    <property type="match status" value="1"/>
</dbReference>
<reference evidence="5 6" key="1">
    <citation type="journal article" date="2023" name="PLoS ONE">
        <title>Cytospora paraplurivora sp. nov. isolated from orchards with fruit tree decline syndrome in Ontario, Canada.</title>
        <authorList>
            <person name="Ilyukhin E."/>
            <person name="Nguyen H.D.T."/>
            <person name="Castle A.J."/>
            <person name="Ellouze W."/>
        </authorList>
    </citation>
    <scope>NUCLEOTIDE SEQUENCE [LARGE SCALE GENOMIC DNA]</scope>
    <source>
        <strain evidence="5 6">FDS-564</strain>
    </source>
</reference>
<dbReference type="GO" id="GO:0006094">
    <property type="term" value="P:gluconeogenesis"/>
    <property type="evidence" value="ECO:0007669"/>
    <property type="project" value="UniProtKB-KW"/>
</dbReference>
<evidence type="ECO:0000313" key="6">
    <source>
        <dbReference type="Proteomes" id="UP001320245"/>
    </source>
</evidence>
<dbReference type="SUPFAM" id="SSF51351">
    <property type="entry name" value="Triosephosphate isomerase (TIM)"/>
    <property type="match status" value="1"/>
</dbReference>
<dbReference type="AlphaFoldDB" id="A0AAN9YH56"/>
<dbReference type="PANTHER" id="PTHR21139:SF2">
    <property type="entry name" value="TRIOSEPHOSPHATE ISOMERASE"/>
    <property type="match status" value="1"/>
</dbReference>
<proteinExistence type="inferred from homology"/>
<comment type="subunit">
    <text evidence="2">Homodimer.</text>
</comment>
<name>A0AAN9YH56_9PEZI</name>
<dbReference type="GO" id="GO:0006096">
    <property type="term" value="P:glycolytic process"/>
    <property type="evidence" value="ECO:0007669"/>
    <property type="project" value="UniProtKB-KW"/>
</dbReference>
<keyword evidence="6" id="KW-1185">Reference proteome</keyword>
<comment type="pathway">
    <text evidence="4">Carbohydrate degradation; glycolysis; D-glyceraldehyde 3-phosphate from glycerone phosphate: step 1/1.</text>
</comment>
<comment type="similarity">
    <text evidence="1 4">Belongs to the triosephosphate isomerase family.</text>
</comment>
<dbReference type="Proteomes" id="UP001320245">
    <property type="component" value="Unassembled WGS sequence"/>
</dbReference>
<dbReference type="EMBL" id="JAJSPL020000017">
    <property type="protein sequence ID" value="KAK7741864.1"/>
    <property type="molecule type" value="Genomic_DNA"/>
</dbReference>